<evidence type="ECO:0000313" key="7">
    <source>
        <dbReference type="Proteomes" id="UP000320404"/>
    </source>
</evidence>
<feature type="chain" id="PRO_5022070416" description="6-bladed beta-propeller" evidence="5">
    <location>
        <begin position="30"/>
        <end position="347"/>
    </location>
</feature>
<keyword evidence="2" id="KW-0677">Repeat</keyword>
<evidence type="ECO:0000256" key="1">
    <source>
        <dbReference type="ARBA" id="ARBA00022729"/>
    </source>
</evidence>
<proteinExistence type="predicted"/>
<dbReference type="Gene3D" id="2.120.10.30">
    <property type="entry name" value="TolB, C-terminal domain"/>
    <property type="match status" value="1"/>
</dbReference>
<organism evidence="6 7">
    <name type="scientific">OM182 bacterium</name>
    <dbReference type="NCBI Taxonomy" id="2510334"/>
    <lineage>
        <taxon>Bacteria</taxon>
        <taxon>Pseudomonadati</taxon>
        <taxon>Pseudomonadota</taxon>
        <taxon>Gammaproteobacteria</taxon>
        <taxon>OMG group</taxon>
        <taxon>OM182 clade</taxon>
    </lineage>
</organism>
<dbReference type="EMBL" id="SHAH01000034">
    <property type="protein sequence ID" value="RZO76298.1"/>
    <property type="molecule type" value="Genomic_DNA"/>
</dbReference>
<dbReference type="InterPro" id="IPR011042">
    <property type="entry name" value="6-blade_b-propeller_TolB-like"/>
</dbReference>
<gene>
    <name evidence="6" type="ORF">EVA69_03130</name>
</gene>
<evidence type="ECO:0000313" key="6">
    <source>
        <dbReference type="EMBL" id="RZO76298.1"/>
    </source>
</evidence>
<evidence type="ECO:0000256" key="5">
    <source>
        <dbReference type="SAM" id="SignalP"/>
    </source>
</evidence>
<name>A0A520S1F7_9GAMM</name>
<keyword evidence="3" id="KW-0325">Glycoprotein</keyword>
<reference evidence="6 7" key="1">
    <citation type="submission" date="2019-02" db="EMBL/GenBank/DDBJ databases">
        <title>Prokaryotic population dynamics and viral predation in marine succession experiment using metagenomics: the confinement effect.</title>
        <authorList>
            <person name="Haro-Moreno J.M."/>
            <person name="Rodriguez-Valera F."/>
            <person name="Lopez-Perez M."/>
        </authorList>
    </citation>
    <scope>NUCLEOTIDE SEQUENCE [LARGE SCALE GENOMIC DNA]</scope>
    <source>
        <strain evidence="6">MED-G158</strain>
    </source>
</reference>
<dbReference type="PANTHER" id="PTHR10680:SF14">
    <property type="entry name" value="PEPTIDYL-GLYCINE ALPHA-AMIDATING MONOOXYGENASE"/>
    <property type="match status" value="1"/>
</dbReference>
<dbReference type="SUPFAM" id="SSF63829">
    <property type="entry name" value="Calcium-dependent phosphotriesterase"/>
    <property type="match status" value="1"/>
</dbReference>
<evidence type="ECO:0008006" key="8">
    <source>
        <dbReference type="Google" id="ProtNLM"/>
    </source>
</evidence>
<dbReference type="Proteomes" id="UP000320404">
    <property type="component" value="Unassembled WGS sequence"/>
</dbReference>
<comment type="caution">
    <text evidence="6">The sequence shown here is derived from an EMBL/GenBank/DDBJ whole genome shotgun (WGS) entry which is preliminary data.</text>
</comment>
<evidence type="ECO:0000256" key="3">
    <source>
        <dbReference type="ARBA" id="ARBA00023180"/>
    </source>
</evidence>
<dbReference type="PANTHER" id="PTHR10680">
    <property type="entry name" value="PEPTIDYL-GLYCINE ALPHA-AMIDATING MONOOXYGENASE"/>
    <property type="match status" value="1"/>
</dbReference>
<evidence type="ECO:0000256" key="2">
    <source>
        <dbReference type="ARBA" id="ARBA00022737"/>
    </source>
</evidence>
<dbReference type="Pfam" id="PF01436">
    <property type="entry name" value="NHL"/>
    <property type="match status" value="1"/>
</dbReference>
<keyword evidence="1 5" id="KW-0732">Signal</keyword>
<feature type="repeat" description="NHL" evidence="4">
    <location>
        <begin position="213"/>
        <end position="250"/>
    </location>
</feature>
<feature type="signal peptide" evidence="5">
    <location>
        <begin position="1"/>
        <end position="29"/>
    </location>
</feature>
<sequence>MSKNKSGTATSGLLLFCIAALLGLNGALAQPNPYQVIYHWGELPGDRTMGVVTGVQPDPDGEHIWILERCGANQCAGSDQHPIHKLDSEGRTVKSIGAGLFAWPHGFDMDGEGNFWVTEGAPEGDARGEPGMERGMGHQVIKLSQDGEVLMRLGEAGMAGDDAEHFNGPAAVLVAPGGEIWVADGHRGGNNRVMKFSADGELLLQLGGGVDDTSRESGRFNDPHDLKMDSQGRLFVADRGNNRIQIFDQAGELLDIWTQFGRPSGLWIDADDRLYAADGMSGEQWNRGWERGIRIGDARSGYVTEFIPDYEVQSGSGIEFLAADRDGNVFAGQVGRQRFEKYVRVRP</sequence>
<dbReference type="AlphaFoldDB" id="A0A520S1F7"/>
<feature type="repeat" description="NHL" evidence="4">
    <location>
        <begin position="160"/>
        <end position="199"/>
    </location>
</feature>
<protein>
    <recommendedName>
        <fullName evidence="8">6-bladed beta-propeller</fullName>
    </recommendedName>
</protein>
<dbReference type="InterPro" id="IPR001258">
    <property type="entry name" value="NHL_repeat"/>
</dbReference>
<dbReference type="PROSITE" id="PS51125">
    <property type="entry name" value="NHL"/>
    <property type="match status" value="2"/>
</dbReference>
<evidence type="ECO:0000256" key="4">
    <source>
        <dbReference type="PROSITE-ProRule" id="PRU00504"/>
    </source>
</evidence>
<accession>A0A520S1F7</accession>